<organism evidence="1 2">
    <name type="scientific">Pyropia yezoensis</name>
    <name type="common">Susabi-nori</name>
    <name type="synonym">Porphyra yezoensis</name>
    <dbReference type="NCBI Taxonomy" id="2788"/>
    <lineage>
        <taxon>Eukaryota</taxon>
        <taxon>Rhodophyta</taxon>
        <taxon>Bangiophyceae</taxon>
        <taxon>Bangiales</taxon>
        <taxon>Bangiaceae</taxon>
        <taxon>Pyropia</taxon>
    </lineage>
</organism>
<proteinExistence type="predicted"/>
<protein>
    <submittedName>
        <fullName evidence="1">Uncharacterized protein</fullName>
    </submittedName>
</protein>
<sequence>MVVVVVVVVGVGVGVVRSERNRLWRQSEDGWRLAAAAVATDLPPPVDVRAWRAGAGWRAAGRVTRNAWLRAVGQVEFGAGLAVSTRGPPAWPALAALPRLPGVVALSADAGPYGVTPDRGDGLLETALADGRGPPSPLAAFRQRGWRETPPMVAALVAAAPTSRVLHLCLDAPWVYSRRAHTDLGATVRAAAPGLVDVAVSDITNFGLYESIVDQLIAGATAAAEGVAAVHGGSAGVPVRGDPCLPRLRRLGVPVMSHKDAVALSAAAPGLHTLRLVGSTNFRLRRRRLRGADEGHPSRPLPPLTRGGGAATLAHLTLIGDAGVALGSLAPALAALGPRLESLHLGAMSWDVAALLEALPAMLPRLTSLLLEGPLPPVQPSASEYGAAPPLVQMPPPLTVADAAAAATLATVAPRLRTLALAPSAGLSLLVRRRSPVTASKDIRVPEDPLHPPPPSLSEWLPPTLTALSLSVAGGENASGFVLSSWSHAALRHLRVGRVAIFPTPEQEFEEQLDGKHDHVSLVTGLRLRLPHLSTLTVGPHVDVSSDAPDTVTAEGVSDTYVRFEVASPGGEPPRGASFDAPRAPGRWAAQLHPRPTFVCCSWRNSEPPRRGGGLAAVPAAIHEAVAAVVAGAMTDAGADAVANAAMAIVAASVATAAAVPPPSSAAAAGVTAVVNGRDALDTPFSGNRATGLQLTLPPLPTLSLLSLPDELLILICQALATGARPVGQSTGAAAADVRAWGDGSGAASLPPLHPVLGGAELADAWAVSHPSDWAAVAVPPPVSVAA</sequence>
<dbReference type="Proteomes" id="UP000798662">
    <property type="component" value="Chromosome 3"/>
</dbReference>
<reference evidence="1" key="1">
    <citation type="submission" date="2019-11" db="EMBL/GenBank/DDBJ databases">
        <title>Nori genome reveals adaptations in red seaweeds to the harsh intertidal environment.</title>
        <authorList>
            <person name="Wang D."/>
            <person name="Mao Y."/>
        </authorList>
    </citation>
    <scope>NUCLEOTIDE SEQUENCE</scope>
    <source>
        <tissue evidence="1">Gametophyte</tissue>
    </source>
</reference>
<accession>A0ACC3CBW5</accession>
<name>A0ACC3CBW5_PYRYE</name>
<evidence type="ECO:0000313" key="2">
    <source>
        <dbReference type="Proteomes" id="UP000798662"/>
    </source>
</evidence>
<comment type="caution">
    <text evidence="1">The sequence shown here is derived from an EMBL/GenBank/DDBJ whole genome shotgun (WGS) entry which is preliminary data.</text>
</comment>
<gene>
    <name evidence="1" type="ORF">I4F81_010101</name>
</gene>
<dbReference type="EMBL" id="CM020620">
    <property type="protein sequence ID" value="KAK1867595.1"/>
    <property type="molecule type" value="Genomic_DNA"/>
</dbReference>
<keyword evidence="2" id="KW-1185">Reference proteome</keyword>
<evidence type="ECO:0000313" key="1">
    <source>
        <dbReference type="EMBL" id="KAK1867595.1"/>
    </source>
</evidence>